<feature type="signal peptide" evidence="1">
    <location>
        <begin position="1"/>
        <end position="26"/>
    </location>
</feature>
<evidence type="ECO:0000313" key="2">
    <source>
        <dbReference type="EMBL" id="SDC93325.1"/>
    </source>
</evidence>
<dbReference type="GO" id="GO:0016787">
    <property type="term" value="F:hydrolase activity"/>
    <property type="evidence" value="ECO:0007669"/>
    <property type="project" value="UniProtKB-KW"/>
</dbReference>
<name>A0A1G6QNR2_9BACL</name>
<dbReference type="PANTHER" id="PTHR37574:SF1">
    <property type="entry name" value="LIPASE B"/>
    <property type="match status" value="1"/>
</dbReference>
<dbReference type="EMBL" id="FMZA01000022">
    <property type="protein sequence ID" value="SDC93325.1"/>
    <property type="molecule type" value="Genomic_DNA"/>
</dbReference>
<keyword evidence="1" id="KW-0732">Signal</keyword>
<dbReference type="Gene3D" id="3.40.50.1820">
    <property type="entry name" value="alpha/beta hydrolase"/>
    <property type="match status" value="1"/>
</dbReference>
<gene>
    <name evidence="2" type="ORF">SAMN04488112_12254</name>
</gene>
<dbReference type="Pfam" id="PF01674">
    <property type="entry name" value="Lipase_2"/>
    <property type="match status" value="1"/>
</dbReference>
<dbReference type="STRING" id="1236220.SAMN04488112_12254"/>
<feature type="chain" id="PRO_5011466201" evidence="1">
    <location>
        <begin position="27"/>
        <end position="371"/>
    </location>
</feature>
<dbReference type="PANTHER" id="PTHR37574">
    <property type="entry name" value="LIPASE B"/>
    <property type="match status" value="1"/>
</dbReference>
<dbReference type="InterPro" id="IPR029058">
    <property type="entry name" value="AB_hydrolase_fold"/>
</dbReference>
<organism evidence="2 3">
    <name type="scientific">Melghirimyces thermohalophilus</name>
    <dbReference type="NCBI Taxonomy" id="1236220"/>
    <lineage>
        <taxon>Bacteria</taxon>
        <taxon>Bacillati</taxon>
        <taxon>Bacillota</taxon>
        <taxon>Bacilli</taxon>
        <taxon>Bacillales</taxon>
        <taxon>Thermoactinomycetaceae</taxon>
        <taxon>Melghirimyces</taxon>
    </lineage>
</organism>
<sequence>MRLKPLIVALLTLFALAPLLVNVSEANEKKDFDLGAEGAAEFLNAQGLPPPGANDPECTLEEGKNPIILVPGTFERSSYNFLALSPELADRDYCVYAMNYGQTLLGPSTGPIEESAQELQAFINNVLELTGSDQVDIIGHSQGGMMPRYYMKFMEGDENVDDLIAFAPSNHGTDGLLGFRRLTGLVSLITDIEAIQQQLAGSDFLEELNEGEETPGDVSYTNITTKRDGIVTPYTRGFLDGPEDQVSNITIQDHLGGVGPGHIGIVYHKPSYLFVLDALENEGPADPRRAVTSAQDDLTILEEEAPVTISEEDIAEINQEIIDDEEKDAVQLAYDRLSTEEQEQVLKDYIENGQHEIAQYLDPELFDEMEN</sequence>
<accession>A0A1G6QNR2</accession>
<proteinExistence type="predicted"/>
<protein>
    <submittedName>
        <fullName evidence="2">Triacylglycerol esterase/lipase EstA, alpha/beta hydrolase fold</fullName>
    </submittedName>
</protein>
<dbReference type="Proteomes" id="UP000199387">
    <property type="component" value="Unassembled WGS sequence"/>
</dbReference>
<keyword evidence="3" id="KW-1185">Reference proteome</keyword>
<dbReference type="RefSeq" id="WP_176758014.1">
    <property type="nucleotide sequence ID" value="NZ_FMZA01000022.1"/>
</dbReference>
<dbReference type="InterPro" id="IPR053228">
    <property type="entry name" value="Stereospecific_Lipase"/>
</dbReference>
<dbReference type="AlphaFoldDB" id="A0A1G6QNR2"/>
<evidence type="ECO:0000256" key="1">
    <source>
        <dbReference type="SAM" id="SignalP"/>
    </source>
</evidence>
<dbReference type="SUPFAM" id="SSF53474">
    <property type="entry name" value="alpha/beta-Hydrolases"/>
    <property type="match status" value="1"/>
</dbReference>
<dbReference type="GO" id="GO:0016042">
    <property type="term" value="P:lipid catabolic process"/>
    <property type="evidence" value="ECO:0007669"/>
    <property type="project" value="InterPro"/>
</dbReference>
<reference evidence="2 3" key="1">
    <citation type="submission" date="2016-10" db="EMBL/GenBank/DDBJ databases">
        <authorList>
            <person name="de Groot N.N."/>
        </authorList>
    </citation>
    <scope>NUCLEOTIDE SEQUENCE [LARGE SCALE GENOMIC DNA]</scope>
    <source>
        <strain evidence="2 3">DSM 45514</strain>
    </source>
</reference>
<dbReference type="InterPro" id="IPR002918">
    <property type="entry name" value="Lipase_EstA/Esterase_EstB"/>
</dbReference>
<keyword evidence="2" id="KW-0378">Hydrolase</keyword>
<evidence type="ECO:0000313" key="3">
    <source>
        <dbReference type="Proteomes" id="UP000199387"/>
    </source>
</evidence>